<keyword evidence="4" id="KW-1185">Reference proteome</keyword>
<dbReference type="Pfam" id="PF12706">
    <property type="entry name" value="Lactamase_B_2"/>
    <property type="match status" value="1"/>
</dbReference>
<feature type="domain" description="Metallo-beta-lactamase" evidence="2">
    <location>
        <begin position="106"/>
        <end position="328"/>
    </location>
</feature>
<dbReference type="PANTHER" id="PTHR42663">
    <property type="entry name" value="HYDROLASE C777.06C-RELATED-RELATED"/>
    <property type="match status" value="1"/>
</dbReference>
<dbReference type="Proteomes" id="UP000274822">
    <property type="component" value="Unassembled WGS sequence"/>
</dbReference>
<proteinExistence type="predicted"/>
<organism evidence="3 4">
    <name type="scientific">Jimgerdemannia flammicorona</name>
    <dbReference type="NCBI Taxonomy" id="994334"/>
    <lineage>
        <taxon>Eukaryota</taxon>
        <taxon>Fungi</taxon>
        <taxon>Fungi incertae sedis</taxon>
        <taxon>Mucoromycota</taxon>
        <taxon>Mucoromycotina</taxon>
        <taxon>Endogonomycetes</taxon>
        <taxon>Endogonales</taxon>
        <taxon>Endogonaceae</taxon>
        <taxon>Jimgerdemannia</taxon>
    </lineage>
</organism>
<feature type="region of interest" description="Disordered" evidence="1">
    <location>
        <begin position="510"/>
        <end position="533"/>
    </location>
</feature>
<dbReference type="SUPFAM" id="SSF56281">
    <property type="entry name" value="Metallo-hydrolase/oxidoreductase"/>
    <property type="match status" value="1"/>
</dbReference>
<comment type="caution">
    <text evidence="3">The sequence shown here is derived from an EMBL/GenBank/DDBJ whole genome shotgun (WGS) entry which is preliminary data.</text>
</comment>
<dbReference type="CDD" id="cd16279">
    <property type="entry name" value="metallo-hydrolase-like_MBL-fold"/>
    <property type="match status" value="1"/>
</dbReference>
<dbReference type="InterPro" id="IPR036866">
    <property type="entry name" value="RibonucZ/Hydroxyglut_hydro"/>
</dbReference>
<dbReference type="EMBL" id="RBNJ01001105">
    <property type="protein sequence ID" value="RUS33546.1"/>
    <property type="molecule type" value="Genomic_DNA"/>
</dbReference>
<reference evidence="3 4" key="1">
    <citation type="journal article" date="2018" name="New Phytol.">
        <title>Phylogenomics of Endogonaceae and evolution of mycorrhizas within Mucoromycota.</title>
        <authorList>
            <person name="Chang Y."/>
            <person name="Desiro A."/>
            <person name="Na H."/>
            <person name="Sandor L."/>
            <person name="Lipzen A."/>
            <person name="Clum A."/>
            <person name="Barry K."/>
            <person name="Grigoriev I.V."/>
            <person name="Martin F.M."/>
            <person name="Stajich J.E."/>
            <person name="Smith M.E."/>
            <person name="Bonito G."/>
            <person name="Spatafora J.W."/>
        </authorList>
    </citation>
    <scope>NUCLEOTIDE SEQUENCE [LARGE SCALE GENOMIC DNA]</scope>
    <source>
        <strain evidence="3 4">AD002</strain>
    </source>
</reference>
<accession>A0A433QUV9</accession>
<dbReference type="InterPro" id="IPR001279">
    <property type="entry name" value="Metallo-B-lactamas"/>
</dbReference>
<evidence type="ECO:0000256" key="1">
    <source>
        <dbReference type="SAM" id="MobiDB-lite"/>
    </source>
</evidence>
<sequence length="663" mass="74202">MSAIDEIIFIGTGTSSCIPTVPCLTADNPNCSVCLSTLTPNGQKNLRKNTSLLIRVRKENDPEGRLSLSSQTACVVGTVPIGVTKIDMAERGDVSTEENMSSITLRNILIDSGKTFYESALRLFPRYRIREIDALIITHGHADAMHGLDDLRAWTSKGSIQSHIPIYLNAETMRTVEETFPYLVDKSKATGALRGRSGGEVASFQFSVIENDKPFMIEGLEITPLPGLVSRRITHLIRICPATRLAVHHGIYQNNGDPYWCLGFQFGPVSYISDTNFIPEETAELMRGSEVLILDALREIPHPSHFGINQAVEEARRLHPRRTYLIGWSHENDHFKLENRLRELEDTEDSLWVRPAFDGLRVKIASGGYLREESYFDHEVNGGAETGPVLVRAVKSLMCTTTNWSYLSDTDAWDIYTQENAICIYNVQFPNCSRAPKYLWSTEDPMFKIMYVSPYLPTSAFQGCARSRIYIPSCWSSLTSSDRPRLHSRRRLCAPGDPLEARQNKRNVVWEERLPRRHHPRSRHSRPRSPASARRARAGVLACRCRAVVGSTAVAVAFVVGPICEENCELSGSRVEIPAHHRANGSGGAEDQVDFLSLNCSGFTLIIYMFMIFMEKEGLPLLIFYPEARCRSSMPSPPTHTIVNHALPALPPSVARLSVTLER</sequence>
<gene>
    <name evidence="3" type="ORF">BC938DRAFT_471128</name>
</gene>
<dbReference type="AlphaFoldDB" id="A0A433QUV9"/>
<evidence type="ECO:0000313" key="4">
    <source>
        <dbReference type="Proteomes" id="UP000274822"/>
    </source>
</evidence>
<dbReference type="PANTHER" id="PTHR42663:SF6">
    <property type="entry name" value="HYDROLASE C777.06C-RELATED"/>
    <property type="match status" value="1"/>
</dbReference>
<feature type="compositionally biased region" description="Basic residues" evidence="1">
    <location>
        <begin position="515"/>
        <end position="527"/>
    </location>
</feature>
<name>A0A433QUV9_9FUNG</name>
<dbReference type="Gene3D" id="3.60.15.10">
    <property type="entry name" value="Ribonuclease Z/Hydroxyacylglutathione hydrolase-like"/>
    <property type="match status" value="1"/>
</dbReference>
<evidence type="ECO:0000313" key="3">
    <source>
        <dbReference type="EMBL" id="RUS33546.1"/>
    </source>
</evidence>
<protein>
    <submittedName>
        <fullName evidence="3">Beta-lactamase-like protein</fullName>
    </submittedName>
</protein>
<evidence type="ECO:0000259" key="2">
    <source>
        <dbReference type="Pfam" id="PF12706"/>
    </source>
</evidence>